<dbReference type="SMART" id="SM00530">
    <property type="entry name" value="HTH_XRE"/>
    <property type="match status" value="1"/>
</dbReference>
<evidence type="ECO:0000259" key="2">
    <source>
        <dbReference type="PROSITE" id="PS50943"/>
    </source>
</evidence>
<reference evidence="4" key="1">
    <citation type="submission" date="2016-10" db="EMBL/GenBank/DDBJ databases">
        <authorList>
            <person name="Varghese N."/>
            <person name="Submissions S."/>
        </authorList>
    </citation>
    <scope>NUCLEOTIDE SEQUENCE [LARGE SCALE GENOMIC DNA]</scope>
    <source>
        <strain evidence="4">DSM 22951</strain>
    </source>
</reference>
<dbReference type="PANTHER" id="PTHR46558:SF3">
    <property type="entry name" value="TRANSCRIPTIONAL REGULATOR"/>
    <property type="match status" value="1"/>
</dbReference>
<evidence type="ECO:0000313" key="4">
    <source>
        <dbReference type="Proteomes" id="UP000250028"/>
    </source>
</evidence>
<accession>A0A2Y9A1E2</accession>
<gene>
    <name evidence="3" type="ORF">SAMN04489750_3711</name>
</gene>
<dbReference type="InterPro" id="IPR010982">
    <property type="entry name" value="Lambda_DNA-bd_dom_sf"/>
</dbReference>
<feature type="domain" description="HTH cro/C1-type" evidence="2">
    <location>
        <begin position="7"/>
        <end position="61"/>
    </location>
</feature>
<sequence>MARNMRMKALRASYGISQADLAARVGVTRQTINAVESGEYNPTIALCRAICRALGTTLDDLFWEEGQ</sequence>
<dbReference type="Proteomes" id="UP000250028">
    <property type="component" value="Unassembled WGS sequence"/>
</dbReference>
<dbReference type="PANTHER" id="PTHR46558">
    <property type="entry name" value="TRACRIPTIONAL REGULATORY PROTEIN-RELATED-RELATED"/>
    <property type="match status" value="1"/>
</dbReference>
<evidence type="ECO:0000256" key="1">
    <source>
        <dbReference type="ARBA" id="ARBA00023125"/>
    </source>
</evidence>
<protein>
    <submittedName>
        <fullName evidence="3">Putative transcriptional regulator</fullName>
    </submittedName>
</protein>
<dbReference type="OrthoDB" id="7428772at2"/>
<dbReference type="AlphaFoldDB" id="A0A2Y9A1E2"/>
<dbReference type="RefSeq" id="WP_109688192.1">
    <property type="nucleotide sequence ID" value="NZ_QGDN01000001.1"/>
</dbReference>
<proteinExistence type="predicted"/>
<dbReference type="PROSITE" id="PS50943">
    <property type="entry name" value="HTH_CROC1"/>
    <property type="match status" value="1"/>
</dbReference>
<dbReference type="Pfam" id="PF01381">
    <property type="entry name" value="HTH_3"/>
    <property type="match status" value="1"/>
</dbReference>
<dbReference type="GO" id="GO:0003677">
    <property type="term" value="F:DNA binding"/>
    <property type="evidence" value="ECO:0007669"/>
    <property type="project" value="UniProtKB-KW"/>
</dbReference>
<dbReference type="CDD" id="cd00093">
    <property type="entry name" value="HTH_XRE"/>
    <property type="match status" value="1"/>
</dbReference>
<keyword evidence="4" id="KW-1185">Reference proteome</keyword>
<organism evidence="3 4">
    <name type="scientific">Branchiibius hedensis</name>
    <dbReference type="NCBI Taxonomy" id="672460"/>
    <lineage>
        <taxon>Bacteria</taxon>
        <taxon>Bacillati</taxon>
        <taxon>Actinomycetota</taxon>
        <taxon>Actinomycetes</taxon>
        <taxon>Micrococcales</taxon>
        <taxon>Dermacoccaceae</taxon>
        <taxon>Branchiibius</taxon>
    </lineage>
</organism>
<keyword evidence="1" id="KW-0238">DNA-binding</keyword>
<dbReference type="Gene3D" id="1.10.260.40">
    <property type="entry name" value="lambda repressor-like DNA-binding domains"/>
    <property type="match status" value="1"/>
</dbReference>
<dbReference type="EMBL" id="UESZ01000001">
    <property type="protein sequence ID" value="SSA36319.1"/>
    <property type="molecule type" value="Genomic_DNA"/>
</dbReference>
<name>A0A2Y9A1E2_9MICO</name>
<dbReference type="InterPro" id="IPR001387">
    <property type="entry name" value="Cro/C1-type_HTH"/>
</dbReference>
<dbReference type="SUPFAM" id="SSF47413">
    <property type="entry name" value="lambda repressor-like DNA-binding domains"/>
    <property type="match status" value="1"/>
</dbReference>
<evidence type="ECO:0000313" key="3">
    <source>
        <dbReference type="EMBL" id="SSA36319.1"/>
    </source>
</evidence>